<reference evidence="3 4" key="1">
    <citation type="journal article" date="2019" name="Int. J. Syst. Evol. Microbiol.">
        <title>The Global Catalogue of Microorganisms (GCM) 10K type strain sequencing project: providing services to taxonomists for standard genome sequencing and annotation.</title>
        <authorList>
            <consortium name="The Broad Institute Genomics Platform"/>
            <consortium name="The Broad Institute Genome Sequencing Center for Infectious Disease"/>
            <person name="Wu L."/>
            <person name="Ma J."/>
        </authorList>
    </citation>
    <scope>NUCLEOTIDE SEQUENCE [LARGE SCALE GENOMIC DNA]</scope>
    <source>
        <strain evidence="3 4">JCM 16022</strain>
    </source>
</reference>
<dbReference type="Proteomes" id="UP001501771">
    <property type="component" value="Unassembled WGS sequence"/>
</dbReference>
<dbReference type="RefSeq" id="WP_344146731.1">
    <property type="nucleotide sequence ID" value="NZ_BAAAQR010000001.1"/>
</dbReference>
<organism evidence="3 4">
    <name type="scientific">Nocardioides koreensis</name>
    <dbReference type="NCBI Taxonomy" id="433651"/>
    <lineage>
        <taxon>Bacteria</taxon>
        <taxon>Bacillati</taxon>
        <taxon>Actinomycetota</taxon>
        <taxon>Actinomycetes</taxon>
        <taxon>Propionibacteriales</taxon>
        <taxon>Nocardioidaceae</taxon>
        <taxon>Nocardioides</taxon>
    </lineage>
</organism>
<keyword evidence="2" id="KW-0472">Membrane</keyword>
<accession>A0ABN2Z5H5</accession>
<evidence type="ECO:0000256" key="2">
    <source>
        <dbReference type="SAM" id="Phobius"/>
    </source>
</evidence>
<keyword evidence="2" id="KW-1133">Transmembrane helix</keyword>
<proteinExistence type="predicted"/>
<keyword evidence="4" id="KW-1185">Reference proteome</keyword>
<comment type="caution">
    <text evidence="3">The sequence shown here is derived from an EMBL/GenBank/DDBJ whole genome shotgun (WGS) entry which is preliminary data.</text>
</comment>
<name>A0ABN2Z5H5_9ACTN</name>
<feature type="region of interest" description="Disordered" evidence="1">
    <location>
        <begin position="1"/>
        <end position="68"/>
    </location>
</feature>
<feature type="transmembrane region" description="Helical" evidence="2">
    <location>
        <begin position="72"/>
        <end position="93"/>
    </location>
</feature>
<dbReference type="EMBL" id="BAAAQR010000001">
    <property type="protein sequence ID" value="GAA2137089.1"/>
    <property type="molecule type" value="Genomic_DNA"/>
</dbReference>
<gene>
    <name evidence="3" type="ORF">GCM10009844_03830</name>
</gene>
<evidence type="ECO:0000313" key="3">
    <source>
        <dbReference type="EMBL" id="GAA2137089.1"/>
    </source>
</evidence>
<evidence type="ECO:0000256" key="1">
    <source>
        <dbReference type="SAM" id="MobiDB-lite"/>
    </source>
</evidence>
<sequence length="225" mass="23646">MSDHEAGRDDAGWDEDGELRDRLRAADPAASLPPADPSRVARLLEDTMNSSTEDEVLTTESRETGTHGRSPLTWLVAAAAIVLIAGVALFGLLRHDSGNDKVPAAGGSPSVTELQAPGPASYQARCMVPTAETISRQTVAFDGTVTGIAGGLVTLRPTHFYAGEATELVKVEAPTADLRALIQAVEFEDGKRYLVSATDGEVSICGLSAPWSQRLAGLYAQAFPS</sequence>
<protein>
    <submittedName>
        <fullName evidence="3">Uncharacterized protein</fullName>
    </submittedName>
</protein>
<keyword evidence="2" id="KW-0812">Transmembrane</keyword>
<evidence type="ECO:0000313" key="4">
    <source>
        <dbReference type="Proteomes" id="UP001501771"/>
    </source>
</evidence>
<feature type="compositionally biased region" description="Basic and acidic residues" evidence="1">
    <location>
        <begin position="1"/>
        <end position="11"/>
    </location>
</feature>